<keyword evidence="5" id="KW-0998">Cell outer membrane</keyword>
<evidence type="ECO:0000256" key="4">
    <source>
        <dbReference type="ARBA" id="ARBA00023136"/>
    </source>
</evidence>
<dbReference type="SUPFAM" id="SSF48452">
    <property type="entry name" value="TPR-like"/>
    <property type="match status" value="1"/>
</dbReference>
<evidence type="ECO:0000256" key="5">
    <source>
        <dbReference type="ARBA" id="ARBA00023237"/>
    </source>
</evidence>
<name>A0A1M5KY77_9SPHI</name>
<dbReference type="AlphaFoldDB" id="A0A1M5KY77"/>
<evidence type="ECO:0000313" key="9">
    <source>
        <dbReference type="Proteomes" id="UP000184287"/>
    </source>
</evidence>
<keyword evidence="9" id="KW-1185">Reference proteome</keyword>
<evidence type="ECO:0000313" key="8">
    <source>
        <dbReference type="EMBL" id="SHG57620.1"/>
    </source>
</evidence>
<gene>
    <name evidence="8" type="ORF">SAMN04488522_106135</name>
</gene>
<proteinExistence type="inferred from homology"/>
<dbReference type="Proteomes" id="UP000184287">
    <property type="component" value="Unassembled WGS sequence"/>
</dbReference>
<reference evidence="9" key="1">
    <citation type="submission" date="2016-11" db="EMBL/GenBank/DDBJ databases">
        <authorList>
            <person name="Varghese N."/>
            <person name="Submissions S."/>
        </authorList>
    </citation>
    <scope>NUCLEOTIDE SEQUENCE [LARGE SCALE GENOMIC DNA]</scope>
    <source>
        <strain evidence="9">DSM 16990</strain>
    </source>
</reference>
<dbReference type="EMBL" id="FQUQ01000006">
    <property type="protein sequence ID" value="SHG57620.1"/>
    <property type="molecule type" value="Genomic_DNA"/>
</dbReference>
<evidence type="ECO:0000259" key="7">
    <source>
        <dbReference type="Pfam" id="PF14322"/>
    </source>
</evidence>
<comment type="similarity">
    <text evidence="2">Belongs to the SusD family.</text>
</comment>
<evidence type="ECO:0000256" key="1">
    <source>
        <dbReference type="ARBA" id="ARBA00004442"/>
    </source>
</evidence>
<accession>A0A1M5KY77</accession>
<feature type="domain" description="SusD-like N-terminal" evidence="7">
    <location>
        <begin position="22"/>
        <end position="226"/>
    </location>
</feature>
<keyword evidence="3" id="KW-0732">Signal</keyword>
<dbReference type="Pfam" id="PF14322">
    <property type="entry name" value="SusD-like_3"/>
    <property type="match status" value="1"/>
</dbReference>
<evidence type="ECO:0000256" key="2">
    <source>
        <dbReference type="ARBA" id="ARBA00006275"/>
    </source>
</evidence>
<feature type="domain" description="RagB/SusD" evidence="6">
    <location>
        <begin position="316"/>
        <end position="604"/>
    </location>
</feature>
<dbReference type="Gene3D" id="1.25.40.390">
    <property type="match status" value="1"/>
</dbReference>
<keyword evidence="4" id="KW-0472">Membrane</keyword>
<dbReference type="InterPro" id="IPR012944">
    <property type="entry name" value="SusD_RagB_dom"/>
</dbReference>
<dbReference type="Pfam" id="PF07980">
    <property type="entry name" value="SusD_RagB"/>
    <property type="match status" value="1"/>
</dbReference>
<dbReference type="RefSeq" id="WP_073236096.1">
    <property type="nucleotide sequence ID" value="NZ_FQUQ01000006.1"/>
</dbReference>
<comment type="subcellular location">
    <subcellularLocation>
        <location evidence="1">Cell outer membrane</location>
    </subcellularLocation>
</comment>
<evidence type="ECO:0000256" key="3">
    <source>
        <dbReference type="ARBA" id="ARBA00022729"/>
    </source>
</evidence>
<sequence length="604" mass="67330">MKKIYMYILAALFISGNYGCKKFLNQVPDDRLTFDESFATKSTVDRLLANVYSTLPDEMQQRFPANGYTAGPWTGASDEADYTLPSSFSNNLNSGNWDATTGQVNTIWQLYYRGIQASSNFIANVDKCTDCNVSGTDYINRYKNEARALRAIYYYYLLRQYGPVVLLGNNPIPADAPIESISIPRSSFDECVDYIVAELDAAAEGLPALPTANEDYGRINKAVVHAYKVQVLLTAASPLFNGNTDYATLVNKDGKQLISQTYSAAKWSRAASAAKSFISTYPNFSLFKKVHPTAPSVFNNAFVACRDVMLTDWNTEVILAKPNGDVTNLQYNMTPNHSNGSGSDKGGSFLSASHQLTEAYFMANGKPTDDNSSGYTRTGFTNFQAPDDNAQRSVHNMYVNREPRFYVGITYTNRKWINPNTTLVTNFEFNGNAGRGGISNNDYSSTGYTQRKNRGLSGDGGRTSVMIRLAEIYLDYAEAAYEANPADPDVLTYLNLIRDRAGIPQYGSAAGMLPVPADLRDAIRRERRVELAFESHRYFDTRRWKIAETTDRSILGLDIGRNAATGFYNIVQQESRVFEKKHYLWPIPNGEVQKVPLVIQNTGW</sequence>
<protein>
    <submittedName>
        <fullName evidence="8">Starch-binding associating with outer membrane</fullName>
    </submittedName>
</protein>
<organism evidence="8 9">
    <name type="scientific">Pedobacter caeni</name>
    <dbReference type="NCBI Taxonomy" id="288992"/>
    <lineage>
        <taxon>Bacteria</taxon>
        <taxon>Pseudomonadati</taxon>
        <taxon>Bacteroidota</taxon>
        <taxon>Sphingobacteriia</taxon>
        <taxon>Sphingobacteriales</taxon>
        <taxon>Sphingobacteriaceae</taxon>
        <taxon>Pedobacter</taxon>
    </lineage>
</organism>
<dbReference type="STRING" id="288992.SAMN04488522_106135"/>
<dbReference type="InterPro" id="IPR011990">
    <property type="entry name" value="TPR-like_helical_dom_sf"/>
</dbReference>
<evidence type="ECO:0000259" key="6">
    <source>
        <dbReference type="Pfam" id="PF07980"/>
    </source>
</evidence>
<dbReference type="InterPro" id="IPR033985">
    <property type="entry name" value="SusD-like_N"/>
</dbReference>
<dbReference type="GO" id="GO:0009279">
    <property type="term" value="C:cell outer membrane"/>
    <property type="evidence" value="ECO:0007669"/>
    <property type="project" value="UniProtKB-SubCell"/>
</dbReference>
<dbReference type="OrthoDB" id="608091at2"/>